<evidence type="ECO:0000256" key="8">
    <source>
        <dbReference type="SAM" id="SignalP"/>
    </source>
</evidence>
<dbReference type="Proteomes" id="UP000648984">
    <property type="component" value="Unassembled WGS sequence"/>
</dbReference>
<accession>A0ABX1Q7H4</accession>
<dbReference type="Pfam" id="PF03349">
    <property type="entry name" value="Toluene_X"/>
    <property type="match status" value="1"/>
</dbReference>
<comment type="similarity">
    <text evidence="2">Belongs to the OmpP1/FadL family.</text>
</comment>
<dbReference type="PANTHER" id="PTHR35093:SF3">
    <property type="entry name" value="LONG-CHAIN FATTY ACID TRANSPORT PROTEIN"/>
    <property type="match status" value="1"/>
</dbReference>
<reference evidence="9 10" key="1">
    <citation type="submission" date="2019-12" db="EMBL/GenBank/DDBJ databases">
        <title>Comparative genomics gives insights into the taxonomy of the Azoarcus-Aromatoleum group and reveals separate origins of nif in the plant-associated Azoarcus and non-plant-associated Aromatoleum sub-groups.</title>
        <authorList>
            <person name="Lafos M."/>
            <person name="Maluk M."/>
            <person name="Batista M."/>
            <person name="Junghare M."/>
            <person name="Carmona M."/>
            <person name="Faoro H."/>
            <person name="Cruz L.M."/>
            <person name="Battistoni F."/>
            <person name="De Souza E."/>
            <person name="Pedrosa F."/>
            <person name="Chen W.-M."/>
            <person name="Poole P.S."/>
            <person name="Dixon R.A."/>
            <person name="James E.K."/>
        </authorList>
    </citation>
    <scope>NUCLEOTIDE SEQUENCE [LARGE SCALE GENOMIC DNA]</scope>
    <source>
        <strain evidence="9 10">22Lin</strain>
    </source>
</reference>
<protein>
    <submittedName>
        <fullName evidence="9">Transporter</fullName>
    </submittedName>
</protein>
<evidence type="ECO:0000256" key="7">
    <source>
        <dbReference type="ARBA" id="ARBA00023237"/>
    </source>
</evidence>
<name>A0ABX1Q7H4_9RHOO</name>
<dbReference type="EMBL" id="WTVQ01000007">
    <property type="protein sequence ID" value="NMG74253.1"/>
    <property type="molecule type" value="Genomic_DNA"/>
</dbReference>
<feature type="chain" id="PRO_5046915227" evidence="8">
    <location>
        <begin position="25"/>
        <end position="436"/>
    </location>
</feature>
<evidence type="ECO:0000256" key="3">
    <source>
        <dbReference type="ARBA" id="ARBA00022452"/>
    </source>
</evidence>
<proteinExistence type="inferred from homology"/>
<comment type="subcellular location">
    <subcellularLocation>
        <location evidence="1">Cell outer membrane</location>
        <topology evidence="1">Multi-pass membrane protein</topology>
    </subcellularLocation>
</comment>
<dbReference type="RefSeq" id="WP_169259410.1">
    <property type="nucleotide sequence ID" value="NZ_WTVQ01000007.1"/>
</dbReference>
<keyword evidence="4" id="KW-0812">Transmembrane</keyword>
<keyword evidence="7" id="KW-0998">Cell outer membrane</keyword>
<keyword evidence="6" id="KW-0472">Membrane</keyword>
<sequence length="436" mass="46784">MKKTTIARLLPAALLALGAGTASAAGFQLLEQNASGIGNAYAGSAAVAENASTIFFNPAGMTQLQAREFSVGVSAVRPSFEFKNKGSVILNAPRIATTGGDGDDAGSWAALPNGYLSWALNKDLYVGVGLGAPFGLITEYDDDWVGRAQSIKFDLKTYNINPSIAYRVNDKLSIGAGVSWQRLEAEYERVATVLPTGISPVPGLSSTFATLDADSDAWGWNVGALFTLSPAMKVGVSYRSTVDHTLEGDLKVEGPAAGLAPTLQSVKAEADVELPDTFIVSVTQKLNDRWEMLGDLSWTGWSSVDQVHIVRTSGLAAGTVAQTLEADFKDTWRVALGANYQLNDAWKLKFGIAWDQTPVKDKERRLVALPDNDRTWLSVGGQWKLSKTNTVDLGAAWLYIPKTKIDNDQSTLGRGRVTGEYDSSVWILGAQYSMAF</sequence>
<dbReference type="SUPFAM" id="SSF56935">
    <property type="entry name" value="Porins"/>
    <property type="match status" value="1"/>
</dbReference>
<evidence type="ECO:0000256" key="1">
    <source>
        <dbReference type="ARBA" id="ARBA00004571"/>
    </source>
</evidence>
<evidence type="ECO:0000313" key="10">
    <source>
        <dbReference type="Proteomes" id="UP000648984"/>
    </source>
</evidence>
<evidence type="ECO:0000313" key="9">
    <source>
        <dbReference type="EMBL" id="NMG74253.1"/>
    </source>
</evidence>
<keyword evidence="3" id="KW-1134">Transmembrane beta strand</keyword>
<evidence type="ECO:0000256" key="5">
    <source>
        <dbReference type="ARBA" id="ARBA00022729"/>
    </source>
</evidence>
<dbReference type="InterPro" id="IPR005017">
    <property type="entry name" value="OMPP1/FadL/TodX"/>
</dbReference>
<evidence type="ECO:0000256" key="2">
    <source>
        <dbReference type="ARBA" id="ARBA00008163"/>
    </source>
</evidence>
<evidence type="ECO:0000256" key="4">
    <source>
        <dbReference type="ARBA" id="ARBA00022692"/>
    </source>
</evidence>
<feature type="signal peptide" evidence="8">
    <location>
        <begin position="1"/>
        <end position="24"/>
    </location>
</feature>
<comment type="caution">
    <text evidence="9">The sequence shown here is derived from an EMBL/GenBank/DDBJ whole genome shotgun (WGS) entry which is preliminary data.</text>
</comment>
<keyword evidence="5 8" id="KW-0732">Signal</keyword>
<evidence type="ECO:0000256" key="6">
    <source>
        <dbReference type="ARBA" id="ARBA00023136"/>
    </source>
</evidence>
<dbReference type="Gene3D" id="2.40.160.60">
    <property type="entry name" value="Outer membrane protein transport protein (OMPP1/FadL/TodX)"/>
    <property type="match status" value="1"/>
</dbReference>
<dbReference type="PANTHER" id="PTHR35093">
    <property type="entry name" value="OUTER MEMBRANE PROTEIN NMB0088-RELATED"/>
    <property type="match status" value="1"/>
</dbReference>
<keyword evidence="10" id="KW-1185">Reference proteome</keyword>
<gene>
    <name evidence="9" type="ORF">GPA25_05725</name>
</gene>
<organism evidence="9 10">
    <name type="scientific">Aromatoleum diolicum</name>
    <dbReference type="NCBI Taxonomy" id="75796"/>
    <lineage>
        <taxon>Bacteria</taxon>
        <taxon>Pseudomonadati</taxon>
        <taxon>Pseudomonadota</taxon>
        <taxon>Betaproteobacteria</taxon>
        <taxon>Rhodocyclales</taxon>
        <taxon>Rhodocyclaceae</taxon>
        <taxon>Aromatoleum</taxon>
    </lineage>
</organism>